<feature type="domain" description="Transglycosylase SLT" evidence="11">
    <location>
        <begin position="44"/>
        <end position="155"/>
    </location>
</feature>
<evidence type="ECO:0000256" key="8">
    <source>
        <dbReference type="ARBA" id="ARBA00023295"/>
    </source>
</evidence>
<comment type="catalytic activity">
    <reaction evidence="1">
        <text>Hydrolysis of (1-&gt;4)-beta-linkages between N-acetylmuramic acid and N-acetyl-D-glucosamine residues in a peptidoglycan and between N-acetyl-D-glucosamine residues in chitodextrins.</text>
        <dbReference type="EC" id="3.2.1.17"/>
    </reaction>
</comment>
<dbReference type="Proteomes" id="UP000830375">
    <property type="component" value="Unassembled WGS sequence"/>
</dbReference>
<accession>A0ABQ8L8Y0</accession>
<name>A0ABQ8L8Y0_LABRO</name>
<evidence type="ECO:0000256" key="3">
    <source>
        <dbReference type="ARBA" id="ARBA00012732"/>
    </source>
</evidence>
<evidence type="ECO:0000256" key="2">
    <source>
        <dbReference type="ARBA" id="ARBA00008902"/>
    </source>
</evidence>
<evidence type="ECO:0000256" key="10">
    <source>
        <dbReference type="SAM" id="Phobius"/>
    </source>
</evidence>
<evidence type="ECO:0000256" key="9">
    <source>
        <dbReference type="ARBA" id="ARBA00031262"/>
    </source>
</evidence>
<evidence type="ECO:0000256" key="1">
    <source>
        <dbReference type="ARBA" id="ARBA00000632"/>
    </source>
</evidence>
<organism evidence="12 13">
    <name type="scientific">Labeo rohita</name>
    <name type="common">Indian major carp</name>
    <name type="synonym">Cyprinus rohita</name>
    <dbReference type="NCBI Taxonomy" id="84645"/>
    <lineage>
        <taxon>Eukaryota</taxon>
        <taxon>Metazoa</taxon>
        <taxon>Chordata</taxon>
        <taxon>Craniata</taxon>
        <taxon>Vertebrata</taxon>
        <taxon>Euteleostomi</taxon>
        <taxon>Actinopterygii</taxon>
        <taxon>Neopterygii</taxon>
        <taxon>Teleostei</taxon>
        <taxon>Ostariophysi</taxon>
        <taxon>Cypriniformes</taxon>
        <taxon>Cyprinidae</taxon>
        <taxon>Labeoninae</taxon>
        <taxon>Labeonini</taxon>
        <taxon>Labeo</taxon>
    </lineage>
</organism>
<dbReference type="PRINTS" id="PR00749">
    <property type="entry name" value="LYSOZYMEG"/>
</dbReference>
<protein>
    <recommendedName>
        <fullName evidence="4">Lysozyme g</fullName>
        <ecNumber evidence="3">3.2.1.17</ecNumber>
    </recommendedName>
    <alternativeName>
        <fullName evidence="9">1,4-beta-N-acetylmuramidase</fullName>
    </alternativeName>
</protein>
<keyword evidence="6" id="KW-0081">Bacteriolytic enzyme</keyword>
<dbReference type="InterPro" id="IPR008258">
    <property type="entry name" value="Transglycosylase_SLT_dom_1"/>
</dbReference>
<evidence type="ECO:0000256" key="7">
    <source>
        <dbReference type="ARBA" id="ARBA00022801"/>
    </source>
</evidence>
<feature type="transmembrane region" description="Helical" evidence="10">
    <location>
        <begin position="271"/>
        <end position="289"/>
    </location>
</feature>
<keyword evidence="5" id="KW-0929">Antimicrobial</keyword>
<evidence type="ECO:0000259" key="11">
    <source>
        <dbReference type="Pfam" id="PF01464"/>
    </source>
</evidence>
<evidence type="ECO:0000256" key="5">
    <source>
        <dbReference type="ARBA" id="ARBA00022529"/>
    </source>
</evidence>
<comment type="caution">
    <text evidence="12">The sequence shown here is derived from an EMBL/GenBank/DDBJ whole genome shotgun (WGS) entry which is preliminary data.</text>
</comment>
<keyword evidence="10" id="KW-1133">Transmembrane helix</keyword>
<evidence type="ECO:0000313" key="12">
    <source>
        <dbReference type="EMBL" id="KAI2646108.1"/>
    </source>
</evidence>
<dbReference type="InterPro" id="IPR023346">
    <property type="entry name" value="Lysozyme-like_dom_sf"/>
</dbReference>
<gene>
    <name evidence="12" type="ORF">H4Q32_030209</name>
</gene>
<dbReference type="EMBL" id="JACTAM010001907">
    <property type="protein sequence ID" value="KAI2646108.1"/>
    <property type="molecule type" value="Genomic_DNA"/>
</dbReference>
<dbReference type="SUPFAM" id="SSF53955">
    <property type="entry name" value="Lysozyme-like"/>
    <property type="match status" value="2"/>
</dbReference>
<dbReference type="Gene3D" id="1.10.530.10">
    <property type="match status" value="2"/>
</dbReference>
<dbReference type="InterPro" id="IPR002152">
    <property type="entry name" value="Glyco_hydro_23"/>
</dbReference>
<reference evidence="12 13" key="1">
    <citation type="submission" date="2022-01" db="EMBL/GenBank/DDBJ databases">
        <title>A high-quality chromosome-level genome assembly of rohu carp, Labeo rohita.</title>
        <authorList>
            <person name="Arick M.A. II"/>
            <person name="Hsu C.-Y."/>
            <person name="Magbanua Z."/>
            <person name="Pechanova O."/>
            <person name="Grover C."/>
            <person name="Miller E."/>
            <person name="Thrash A."/>
            <person name="Ezzel L."/>
            <person name="Alam S."/>
            <person name="Benzie J."/>
            <person name="Hamilton M."/>
            <person name="Karsi A."/>
            <person name="Lawrence M.L."/>
            <person name="Peterson D.G."/>
        </authorList>
    </citation>
    <scope>NUCLEOTIDE SEQUENCE [LARGE SCALE GENOMIC DNA]</scope>
    <source>
        <strain evidence="13">BAU-BD-2019</strain>
        <tissue evidence="12">Blood</tissue>
    </source>
</reference>
<dbReference type="CDD" id="cd01021">
    <property type="entry name" value="GEWL"/>
    <property type="match status" value="2"/>
</dbReference>
<keyword evidence="7" id="KW-0378">Hydrolase</keyword>
<evidence type="ECO:0000313" key="13">
    <source>
        <dbReference type="Proteomes" id="UP000830375"/>
    </source>
</evidence>
<keyword evidence="10" id="KW-0472">Membrane</keyword>
<keyword evidence="10" id="KW-0812">Transmembrane</keyword>
<dbReference type="PANTHER" id="PTHR31698:SF8">
    <property type="entry name" value="LYSOZYME G-RELATED"/>
    <property type="match status" value="1"/>
</dbReference>
<evidence type="ECO:0000256" key="4">
    <source>
        <dbReference type="ARBA" id="ARBA00016485"/>
    </source>
</evidence>
<keyword evidence="13" id="KW-1185">Reference proteome</keyword>
<dbReference type="Pfam" id="PF01464">
    <property type="entry name" value="SLT"/>
    <property type="match status" value="1"/>
</dbReference>
<dbReference type="PANTHER" id="PTHR31698">
    <property type="entry name" value="LYSOZYME G FAMILY MEMBER"/>
    <property type="match status" value="1"/>
</dbReference>
<sequence>MNTDTTGASQATANQDRLTVNGVEASKRMAETDLARMENYKSIITEVGRAKQMDPAVIAAIISRESRAGAALEGGWGDHGNAFGLMQIDTRYHDEKGAFDSEQHITQATEILISFIKEIKEIFPTWSQEQCFKGGISAYNAGVSSVSSNENIDARTTGQDYSNDVVARAQYYKSKARVRMGGEHNQEFAHRTLRLPDCDTPVLQAEILCLLAKQAIEMSQEHRGNSLHGAYFLDDCMVRLQPRRGYMPKVLFTSFINCKHLLFRRLHLHHILYFLFGLFSMLFLASIYGDIMKVDTTGASEKTAKQDKLTIKGVEASKKMAETDLARMEKYKSIIIKVGKAKQMDPAVIAAIISRESRAGAVLKDGWGDHGNGFGLMQVDKRHHTPTGQWDSEQHIIQATDILIGFIKEIKAKFPKWTQEQCLKGGISAYNAGVKNVQTYERMDIGTTGDDYANDVVARAQWFNSKARCAGQSGCLGSLGSKHLHHFPLSLVSNAMRTHLVSYK</sequence>
<dbReference type="EC" id="3.2.1.17" evidence="3"/>
<proteinExistence type="inferred from homology"/>
<keyword evidence="8" id="KW-0326">Glycosidase</keyword>
<comment type="similarity">
    <text evidence="2">Belongs to the glycosyl hydrolase 23 family.</text>
</comment>
<evidence type="ECO:0000256" key="6">
    <source>
        <dbReference type="ARBA" id="ARBA00022638"/>
    </source>
</evidence>